<keyword evidence="4 7" id="KW-0812">Transmembrane</keyword>
<dbReference type="EMBL" id="JACTVJ010000017">
    <property type="protein sequence ID" value="MBC9717079.1"/>
    <property type="molecule type" value="Genomic_DNA"/>
</dbReference>
<gene>
    <name evidence="9" type="primary">phnE</name>
    <name evidence="9" type="ORF">H9Y04_31565</name>
</gene>
<feature type="transmembrane region" description="Helical" evidence="7">
    <location>
        <begin position="88"/>
        <end position="110"/>
    </location>
</feature>
<evidence type="ECO:0000256" key="5">
    <source>
        <dbReference type="ARBA" id="ARBA00022989"/>
    </source>
</evidence>
<dbReference type="NCBIfam" id="TIGR01097">
    <property type="entry name" value="PhnE"/>
    <property type="match status" value="1"/>
</dbReference>
<dbReference type="CDD" id="cd06261">
    <property type="entry name" value="TM_PBP2"/>
    <property type="match status" value="1"/>
</dbReference>
<dbReference type="RefSeq" id="WP_187817509.1">
    <property type="nucleotide sequence ID" value="NZ_JACTVJ010000017.1"/>
</dbReference>
<comment type="subcellular location">
    <subcellularLocation>
        <location evidence="1 7">Cell membrane</location>
        <topology evidence="1 7">Multi-pass membrane protein</topology>
    </subcellularLocation>
</comment>
<dbReference type="PANTHER" id="PTHR30043">
    <property type="entry name" value="PHOSPHONATES TRANSPORT SYSTEM PERMEASE PROTEIN"/>
    <property type="match status" value="1"/>
</dbReference>
<dbReference type="Proteomes" id="UP000642284">
    <property type="component" value="Unassembled WGS sequence"/>
</dbReference>
<dbReference type="SUPFAM" id="SSF161098">
    <property type="entry name" value="MetI-like"/>
    <property type="match status" value="1"/>
</dbReference>
<protein>
    <submittedName>
        <fullName evidence="9">Phosphonate ABC transporter, permease protein PhnE</fullName>
    </submittedName>
</protein>
<evidence type="ECO:0000259" key="8">
    <source>
        <dbReference type="PROSITE" id="PS50928"/>
    </source>
</evidence>
<organism evidence="9 10">
    <name type="scientific">Streptomyces polyasparticus</name>
    <dbReference type="NCBI Taxonomy" id="2767826"/>
    <lineage>
        <taxon>Bacteria</taxon>
        <taxon>Bacillati</taxon>
        <taxon>Actinomycetota</taxon>
        <taxon>Actinomycetes</taxon>
        <taxon>Kitasatosporales</taxon>
        <taxon>Streptomycetaceae</taxon>
        <taxon>Streptomyces</taxon>
    </lineage>
</organism>
<evidence type="ECO:0000313" key="9">
    <source>
        <dbReference type="EMBL" id="MBC9717079.1"/>
    </source>
</evidence>
<evidence type="ECO:0000313" key="10">
    <source>
        <dbReference type="Proteomes" id="UP000642284"/>
    </source>
</evidence>
<proteinExistence type="inferred from homology"/>
<feature type="transmembrane region" description="Helical" evidence="7">
    <location>
        <begin position="26"/>
        <end position="43"/>
    </location>
</feature>
<accession>A0ABR7SNY4</accession>
<keyword evidence="2 7" id="KW-0813">Transport</keyword>
<feature type="transmembrane region" description="Helical" evidence="7">
    <location>
        <begin position="131"/>
        <end position="157"/>
    </location>
</feature>
<dbReference type="InterPro" id="IPR035906">
    <property type="entry name" value="MetI-like_sf"/>
</dbReference>
<keyword evidence="6 7" id="KW-0472">Membrane</keyword>
<feature type="transmembrane region" description="Helical" evidence="7">
    <location>
        <begin position="218"/>
        <end position="236"/>
    </location>
</feature>
<evidence type="ECO:0000256" key="3">
    <source>
        <dbReference type="ARBA" id="ARBA00022475"/>
    </source>
</evidence>
<reference evidence="9 10" key="1">
    <citation type="submission" date="2020-08" db="EMBL/GenBank/DDBJ databases">
        <title>Genemic of Streptomyces polyaspartic.</title>
        <authorList>
            <person name="Liu W."/>
        </authorList>
    </citation>
    <scope>NUCLEOTIDE SEQUENCE [LARGE SCALE GENOMIC DNA]</scope>
    <source>
        <strain evidence="9 10">TRM66268-LWL</strain>
    </source>
</reference>
<comment type="similarity">
    <text evidence="7">Belongs to the binding-protein-dependent transport system permease family.</text>
</comment>
<keyword evidence="3" id="KW-1003">Cell membrane</keyword>
<dbReference type="InterPro" id="IPR005769">
    <property type="entry name" value="PhnE/PtxC"/>
</dbReference>
<dbReference type="PANTHER" id="PTHR30043:SF1">
    <property type="entry name" value="ABC TRANSPORT SYSTEM PERMEASE PROTEIN P69"/>
    <property type="match status" value="1"/>
</dbReference>
<keyword evidence="5 7" id="KW-1133">Transmembrane helix</keyword>
<evidence type="ECO:0000256" key="6">
    <source>
        <dbReference type="ARBA" id="ARBA00023136"/>
    </source>
</evidence>
<dbReference type="PROSITE" id="PS50928">
    <property type="entry name" value="ABC_TM1"/>
    <property type="match status" value="1"/>
</dbReference>
<dbReference type="Gene3D" id="1.10.3720.10">
    <property type="entry name" value="MetI-like"/>
    <property type="match status" value="1"/>
</dbReference>
<feature type="domain" description="ABC transmembrane type-1" evidence="8">
    <location>
        <begin position="84"/>
        <end position="266"/>
    </location>
</feature>
<comment type="caution">
    <text evidence="9">The sequence shown here is derived from an EMBL/GenBank/DDBJ whole genome shotgun (WGS) entry which is preliminary data.</text>
</comment>
<sequence length="274" mass="29308">MTVLQQEGRIRKLTVPPKPKRTKQKTVGLVITAVIVAAHVFAWNTTGISVTAFAEGWQGMVDFIGEAFPPDFSWEVLKPSLEGARTTLWIGLLGTTLSVPASLVLALLATKGMAPGWVYQSSRSVLSFLRAVPEIVFALIFVTAVGLGPFPGVLALVCHNVGVMGKLWAESIEDVDPGPATALRSAGASRVQVASHALLPMVTPQLTGLLMYRFDVNVRSSLVLGLVGAGGIGFLINQSIRTFKFDEMLTHIVVVLVLIIAVDRLSALVRARLS</sequence>
<evidence type="ECO:0000256" key="4">
    <source>
        <dbReference type="ARBA" id="ARBA00022692"/>
    </source>
</evidence>
<name>A0ABR7SNY4_9ACTN</name>
<evidence type="ECO:0000256" key="1">
    <source>
        <dbReference type="ARBA" id="ARBA00004651"/>
    </source>
</evidence>
<feature type="transmembrane region" description="Helical" evidence="7">
    <location>
        <begin position="248"/>
        <end position="269"/>
    </location>
</feature>
<evidence type="ECO:0000256" key="2">
    <source>
        <dbReference type="ARBA" id="ARBA00022448"/>
    </source>
</evidence>
<dbReference type="InterPro" id="IPR000515">
    <property type="entry name" value="MetI-like"/>
</dbReference>
<dbReference type="Pfam" id="PF00528">
    <property type="entry name" value="BPD_transp_1"/>
    <property type="match status" value="1"/>
</dbReference>
<keyword evidence="10" id="KW-1185">Reference proteome</keyword>
<evidence type="ECO:0000256" key="7">
    <source>
        <dbReference type="RuleBase" id="RU363032"/>
    </source>
</evidence>